<dbReference type="InterPro" id="IPR017927">
    <property type="entry name" value="FAD-bd_FR_type"/>
</dbReference>
<dbReference type="Proteomes" id="UP001219037">
    <property type="component" value="Chromosome"/>
</dbReference>
<accession>A0ABY8H4G4</accession>
<name>A0ABY8H4G4_9MICC</name>
<dbReference type="InterPro" id="IPR013113">
    <property type="entry name" value="SIP_FAD-bd"/>
</dbReference>
<keyword evidence="3" id="KW-1185">Reference proteome</keyword>
<protein>
    <submittedName>
        <fullName evidence="2">Siderophore-interacting protein</fullName>
    </submittedName>
</protein>
<dbReference type="PANTHER" id="PTHR30157">
    <property type="entry name" value="FERRIC REDUCTASE, NADPH-DEPENDENT"/>
    <property type="match status" value="1"/>
</dbReference>
<evidence type="ECO:0000313" key="3">
    <source>
        <dbReference type="Proteomes" id="UP001219037"/>
    </source>
</evidence>
<gene>
    <name evidence="2" type="ORF">P8192_11590</name>
</gene>
<dbReference type="InterPro" id="IPR039261">
    <property type="entry name" value="FNR_nucleotide-bd"/>
</dbReference>
<sequence>MTTSNNSYPSTRAYRVQVAARQSLSEHFVRFTFSGDEVQHFGTDRLDQRIKLLFPLADGSYTDIGMFSDPRPTMMQWYQAWRLLEEDQRNPMRTYTVRQVRPEQAEVDVDVVLHGTEGPASAWASTAQIGDEIVIVGPDSRADTTNGGIDFKPGEATDLLLAGDETAAPAILSILTQLAEREQAEPGLRYTGHALIEVPSDTDVMDAEVTVPSGMTLTWLGRNGAGHGEKLTAAAKQTAAEFYRDADARASVGANSASAGQDTELVEDENILLWESPDAGSAQRYAWLAGEAGVITGLRRHLVKELGVDRKTIAFMGYWRHGRAEGA</sequence>
<feature type="domain" description="FAD-binding FR-type" evidence="1">
    <location>
        <begin position="11"/>
        <end position="145"/>
    </location>
</feature>
<dbReference type="Pfam" id="PF08021">
    <property type="entry name" value="FAD_binding_9"/>
    <property type="match status" value="1"/>
</dbReference>
<dbReference type="Gene3D" id="3.40.50.80">
    <property type="entry name" value="Nucleotide-binding domain of ferredoxin-NADP reductase (FNR) module"/>
    <property type="match status" value="1"/>
</dbReference>
<evidence type="ECO:0000259" key="1">
    <source>
        <dbReference type="PROSITE" id="PS51384"/>
    </source>
</evidence>
<proteinExistence type="predicted"/>
<dbReference type="InterPro" id="IPR007037">
    <property type="entry name" value="SIP_rossman_dom"/>
</dbReference>
<dbReference type="Gene3D" id="2.40.30.10">
    <property type="entry name" value="Translation factors"/>
    <property type="match status" value="1"/>
</dbReference>
<reference evidence="2 3" key="1">
    <citation type="submission" date="2023-04" db="EMBL/GenBank/DDBJ databases">
        <title>Funneling lignin-derived compounds into biodiesel using alkali-halophilic Citricoccus sp. P2.</title>
        <authorList>
            <person name="Luo C.-B."/>
        </authorList>
    </citation>
    <scope>NUCLEOTIDE SEQUENCE [LARGE SCALE GENOMIC DNA]</scope>
    <source>
        <strain evidence="2 3">P2</strain>
    </source>
</reference>
<dbReference type="RefSeq" id="WP_278157196.1">
    <property type="nucleotide sequence ID" value="NZ_CP121252.1"/>
</dbReference>
<dbReference type="Pfam" id="PF04954">
    <property type="entry name" value="SIP"/>
    <property type="match status" value="1"/>
</dbReference>
<dbReference type="EMBL" id="CP121252">
    <property type="protein sequence ID" value="WFP16028.1"/>
    <property type="molecule type" value="Genomic_DNA"/>
</dbReference>
<evidence type="ECO:0000313" key="2">
    <source>
        <dbReference type="EMBL" id="WFP16028.1"/>
    </source>
</evidence>
<dbReference type="PANTHER" id="PTHR30157:SF0">
    <property type="entry name" value="NADPH-DEPENDENT FERRIC-CHELATE REDUCTASE"/>
    <property type="match status" value="1"/>
</dbReference>
<dbReference type="InterPro" id="IPR039374">
    <property type="entry name" value="SIP_fam"/>
</dbReference>
<dbReference type="SUPFAM" id="SSF63380">
    <property type="entry name" value="Riboflavin synthase domain-like"/>
    <property type="match status" value="1"/>
</dbReference>
<organism evidence="2 3">
    <name type="scientific">Citricoccus muralis</name>
    <dbReference type="NCBI Taxonomy" id="169134"/>
    <lineage>
        <taxon>Bacteria</taxon>
        <taxon>Bacillati</taxon>
        <taxon>Actinomycetota</taxon>
        <taxon>Actinomycetes</taxon>
        <taxon>Micrococcales</taxon>
        <taxon>Micrococcaceae</taxon>
        <taxon>Citricoccus</taxon>
    </lineage>
</organism>
<dbReference type="InterPro" id="IPR017938">
    <property type="entry name" value="Riboflavin_synthase-like_b-brl"/>
</dbReference>
<dbReference type="CDD" id="cd06193">
    <property type="entry name" value="siderophore_interacting"/>
    <property type="match status" value="1"/>
</dbReference>
<dbReference type="PROSITE" id="PS51384">
    <property type="entry name" value="FAD_FR"/>
    <property type="match status" value="1"/>
</dbReference>